<dbReference type="InterPro" id="IPR036691">
    <property type="entry name" value="Endo/exonu/phosph_ase_sf"/>
</dbReference>
<protein>
    <recommendedName>
        <fullName evidence="2">Pre-C2HC domain-containing protein</fullName>
    </recommendedName>
</protein>
<feature type="region of interest" description="Disordered" evidence="1">
    <location>
        <begin position="155"/>
        <end position="179"/>
    </location>
</feature>
<sequence>HYSTDVTDIKNALEDRGFSVRNVMNMRQYKTKLPLSMFFVDLEPNTHNKDIFNLQYLLNAKITVEPPHKKTDIVQCKKCQSYGHTKTYCWHPSRCVKCGRGHDTQTCTQPTTTPPKCVLCDGTHPANYKGCIVYRELKQKSLQPIKRKTNVNPTQITEPREDESPIVYSPSTSARANPTRTYAQVTSNITTATDNGSDVNKSIQDFFCKFERIMLQQAEQLSTLMNFVNGHIQAEMIDSLRIGLWNANGLSNHSQELKLFLNNHKIDIMLISETHFTDDSYFKIPFFSLYQCNHPDNTAHGGSAVLVKNSIKHYEIPSYNFDHIQACSVVIEDWSGPLAISAVYTPPRHNISQQHYYNYFSTLGPRFLAGGDYNAKHTMWGSRLCNPRGRNLLQTINN</sequence>
<feature type="compositionally biased region" description="Polar residues" evidence="1">
    <location>
        <begin position="169"/>
        <end position="179"/>
    </location>
</feature>
<feature type="domain" description="Pre-C2HC" evidence="2">
    <location>
        <begin position="6"/>
        <end position="74"/>
    </location>
</feature>
<dbReference type="EMBL" id="GECZ01005295">
    <property type="protein sequence ID" value="JAS64474.1"/>
    <property type="molecule type" value="Transcribed_RNA"/>
</dbReference>
<evidence type="ECO:0000256" key="1">
    <source>
        <dbReference type="SAM" id="MobiDB-lite"/>
    </source>
</evidence>
<dbReference type="InterPro" id="IPR006579">
    <property type="entry name" value="Pre_C2HC_dom"/>
</dbReference>
<dbReference type="Pfam" id="PF03372">
    <property type="entry name" value="Exo_endo_phos"/>
    <property type="match status" value="1"/>
</dbReference>
<dbReference type="Gene3D" id="3.60.10.10">
    <property type="entry name" value="Endonuclease/exonuclease/phosphatase"/>
    <property type="match status" value="1"/>
</dbReference>
<feature type="non-terminal residue" evidence="3">
    <location>
        <position position="398"/>
    </location>
</feature>
<feature type="non-terminal residue" evidence="3">
    <location>
        <position position="1"/>
    </location>
</feature>
<organism evidence="3">
    <name type="scientific">Cuerna arida</name>
    <dbReference type="NCBI Taxonomy" id="1464854"/>
    <lineage>
        <taxon>Eukaryota</taxon>
        <taxon>Metazoa</taxon>
        <taxon>Ecdysozoa</taxon>
        <taxon>Arthropoda</taxon>
        <taxon>Hexapoda</taxon>
        <taxon>Insecta</taxon>
        <taxon>Pterygota</taxon>
        <taxon>Neoptera</taxon>
        <taxon>Paraneoptera</taxon>
        <taxon>Hemiptera</taxon>
        <taxon>Auchenorrhyncha</taxon>
        <taxon>Membracoidea</taxon>
        <taxon>Cicadellidae</taxon>
        <taxon>Cicadellinae</taxon>
        <taxon>Proconiini</taxon>
        <taxon>Cuerna</taxon>
    </lineage>
</organism>
<dbReference type="PANTHER" id="PTHR33273">
    <property type="entry name" value="DOMAIN-CONTAINING PROTEIN, PUTATIVE-RELATED"/>
    <property type="match status" value="1"/>
</dbReference>
<evidence type="ECO:0000259" key="2">
    <source>
        <dbReference type="SMART" id="SM00596"/>
    </source>
</evidence>
<dbReference type="InterPro" id="IPR005135">
    <property type="entry name" value="Endo/exonuclease/phosphatase"/>
</dbReference>
<accession>A0A1B6GPW5</accession>
<reference evidence="3" key="1">
    <citation type="submission" date="2015-11" db="EMBL/GenBank/DDBJ databases">
        <title>De novo transcriptome assembly of four potential Pierce s Disease insect vectors from Arizona vineyards.</title>
        <authorList>
            <person name="Tassone E.E."/>
        </authorList>
    </citation>
    <scope>NUCLEOTIDE SEQUENCE</scope>
</reference>
<dbReference type="PANTHER" id="PTHR33273:SF2">
    <property type="entry name" value="ENDONUCLEASE_EXONUCLEASE_PHOSPHATASE DOMAIN-CONTAINING PROTEIN"/>
    <property type="match status" value="1"/>
</dbReference>
<evidence type="ECO:0000313" key="3">
    <source>
        <dbReference type="EMBL" id="JAS64474.1"/>
    </source>
</evidence>
<dbReference type="AlphaFoldDB" id="A0A1B6GPW5"/>
<gene>
    <name evidence="3" type="ORF">g.43893</name>
</gene>
<dbReference type="SUPFAM" id="SSF56219">
    <property type="entry name" value="DNase I-like"/>
    <property type="match status" value="1"/>
</dbReference>
<dbReference type="Pfam" id="PF07530">
    <property type="entry name" value="PRE_C2HC"/>
    <property type="match status" value="1"/>
</dbReference>
<name>A0A1B6GPW5_9HEMI</name>
<proteinExistence type="predicted"/>
<dbReference type="GO" id="GO:0003824">
    <property type="term" value="F:catalytic activity"/>
    <property type="evidence" value="ECO:0007669"/>
    <property type="project" value="InterPro"/>
</dbReference>
<dbReference type="SMART" id="SM00596">
    <property type="entry name" value="PRE_C2HC"/>
    <property type="match status" value="1"/>
</dbReference>